<evidence type="ECO:0000313" key="7">
    <source>
        <dbReference type="EMBL" id="SDM04427.1"/>
    </source>
</evidence>
<dbReference type="GO" id="GO:0016020">
    <property type="term" value="C:membrane"/>
    <property type="evidence" value="ECO:0007669"/>
    <property type="project" value="GOC"/>
</dbReference>
<organism evidence="7 8">
    <name type="scientific">Kriegella aquimaris</name>
    <dbReference type="NCBI Taxonomy" id="192904"/>
    <lineage>
        <taxon>Bacteria</taxon>
        <taxon>Pseudomonadati</taxon>
        <taxon>Bacteroidota</taxon>
        <taxon>Flavobacteriia</taxon>
        <taxon>Flavobacteriales</taxon>
        <taxon>Flavobacteriaceae</taxon>
        <taxon>Kriegella</taxon>
    </lineage>
</organism>
<name>A0A1G9Q1Q5_9FLAO</name>
<keyword evidence="8" id="KW-1185">Reference proteome</keyword>
<dbReference type="CDD" id="cd07398">
    <property type="entry name" value="MPP_YbbF-LpxH"/>
    <property type="match status" value="1"/>
</dbReference>
<feature type="domain" description="Calcineurin-like phosphoesterase" evidence="6">
    <location>
        <begin position="8"/>
        <end position="205"/>
    </location>
</feature>
<dbReference type="GO" id="GO:0046872">
    <property type="term" value="F:metal ion binding"/>
    <property type="evidence" value="ECO:0007669"/>
    <property type="project" value="UniProtKB-KW"/>
</dbReference>
<accession>A0A1G9Q1Q5</accession>
<dbReference type="InterPro" id="IPR029052">
    <property type="entry name" value="Metallo-depent_PP-like"/>
</dbReference>
<dbReference type="Proteomes" id="UP000199440">
    <property type="component" value="Unassembled WGS sequence"/>
</dbReference>
<keyword evidence="3" id="KW-0479">Metal-binding</keyword>
<dbReference type="OrthoDB" id="9802481at2"/>
<evidence type="ECO:0000313" key="8">
    <source>
        <dbReference type="Proteomes" id="UP000199440"/>
    </source>
</evidence>
<sequence length="290" mass="33353">MKKRPVDLVVISDVHLGTYGCHAKELLNYLKSIKPRQVVLNGDIIDIWQFSKRYWPKSHMKVVKLLMDWVAKGTEVYYITGNHDELLRKFVGFKMGSLSISNKIVLPLDGKKAWMFHGDVFDVTMQHSKWIAKLGAMGYDFLILLNRAVNYISKKMGRGPVSMSKRVKNGVKSAIKFISDFERIAADIAIEKEFDYVVCGHIHQPDIKNIKTEKGTVLYLNSGDWVENLTALEYHEGKWMLYQYEQDLIAKAQHRDIKDSVDELGKNELFESLMKEFSSISESTNKKKAV</sequence>
<reference evidence="7 8" key="1">
    <citation type="submission" date="2016-10" db="EMBL/GenBank/DDBJ databases">
        <authorList>
            <person name="de Groot N.N."/>
        </authorList>
    </citation>
    <scope>NUCLEOTIDE SEQUENCE [LARGE SCALE GENOMIC DNA]</scope>
    <source>
        <strain evidence="7 8">DSM 19886</strain>
    </source>
</reference>
<dbReference type="PANTHER" id="PTHR34990">
    <property type="entry name" value="UDP-2,3-DIACYLGLUCOSAMINE HYDROLASE-RELATED"/>
    <property type="match status" value="1"/>
</dbReference>
<keyword evidence="5" id="KW-0464">Manganese</keyword>
<keyword evidence="4" id="KW-0472">Membrane</keyword>
<evidence type="ECO:0000256" key="3">
    <source>
        <dbReference type="ARBA" id="ARBA00022723"/>
    </source>
</evidence>
<evidence type="ECO:0000256" key="4">
    <source>
        <dbReference type="ARBA" id="ARBA00023136"/>
    </source>
</evidence>
<dbReference type="GO" id="GO:0008758">
    <property type="term" value="F:UDP-2,3-diacylglucosamine hydrolase activity"/>
    <property type="evidence" value="ECO:0007669"/>
    <property type="project" value="TreeGrafter"/>
</dbReference>
<dbReference type="InterPro" id="IPR043461">
    <property type="entry name" value="LpxH-like"/>
</dbReference>
<dbReference type="RefSeq" id="WP_089888928.1">
    <property type="nucleotide sequence ID" value="NZ_FNGV01000004.1"/>
</dbReference>
<keyword evidence="1" id="KW-1003">Cell membrane</keyword>
<dbReference type="EMBL" id="FNGV01000004">
    <property type="protein sequence ID" value="SDM04427.1"/>
    <property type="molecule type" value="Genomic_DNA"/>
</dbReference>
<keyword evidence="2" id="KW-0997">Cell inner membrane</keyword>
<dbReference type="AlphaFoldDB" id="A0A1G9Q1Q5"/>
<dbReference type="PANTHER" id="PTHR34990:SF2">
    <property type="entry name" value="BLL8164 PROTEIN"/>
    <property type="match status" value="1"/>
</dbReference>
<dbReference type="GO" id="GO:0009245">
    <property type="term" value="P:lipid A biosynthetic process"/>
    <property type="evidence" value="ECO:0007669"/>
    <property type="project" value="TreeGrafter"/>
</dbReference>
<evidence type="ECO:0000256" key="2">
    <source>
        <dbReference type="ARBA" id="ARBA00022519"/>
    </source>
</evidence>
<dbReference type="InterPro" id="IPR004843">
    <property type="entry name" value="Calcineurin-like_PHP"/>
</dbReference>
<proteinExistence type="predicted"/>
<gene>
    <name evidence="7" type="ORF">SAMN04488514_104244</name>
</gene>
<dbReference type="SUPFAM" id="SSF56300">
    <property type="entry name" value="Metallo-dependent phosphatases"/>
    <property type="match status" value="1"/>
</dbReference>
<dbReference type="STRING" id="192904.SAMN04488514_104244"/>
<evidence type="ECO:0000256" key="1">
    <source>
        <dbReference type="ARBA" id="ARBA00022475"/>
    </source>
</evidence>
<dbReference type="Pfam" id="PF00149">
    <property type="entry name" value="Metallophos"/>
    <property type="match status" value="1"/>
</dbReference>
<evidence type="ECO:0000256" key="5">
    <source>
        <dbReference type="ARBA" id="ARBA00023211"/>
    </source>
</evidence>
<dbReference type="Gene3D" id="3.60.21.10">
    <property type="match status" value="1"/>
</dbReference>
<protein>
    <submittedName>
        <fullName evidence="7">UDP-2,3-diacylglucosamine pyrophosphatase LpxH</fullName>
    </submittedName>
</protein>
<evidence type="ECO:0000259" key="6">
    <source>
        <dbReference type="Pfam" id="PF00149"/>
    </source>
</evidence>